<evidence type="ECO:0000313" key="3">
    <source>
        <dbReference type="EMBL" id="SVC33686.1"/>
    </source>
</evidence>
<feature type="non-terminal residue" evidence="3">
    <location>
        <position position="205"/>
    </location>
</feature>
<gene>
    <name evidence="3" type="ORF">METZ01_LOCUS286540</name>
</gene>
<evidence type="ECO:0008006" key="4">
    <source>
        <dbReference type="Google" id="ProtNLM"/>
    </source>
</evidence>
<keyword evidence="2" id="KW-0560">Oxidoreductase</keyword>
<dbReference type="InterPro" id="IPR036291">
    <property type="entry name" value="NAD(P)-bd_dom_sf"/>
</dbReference>
<protein>
    <recommendedName>
        <fullName evidence="4">Short-chain dehydrogenase</fullName>
    </recommendedName>
</protein>
<reference evidence="3" key="1">
    <citation type="submission" date="2018-05" db="EMBL/GenBank/DDBJ databases">
        <authorList>
            <person name="Lanie J.A."/>
            <person name="Ng W.-L."/>
            <person name="Kazmierczak K.M."/>
            <person name="Andrzejewski T.M."/>
            <person name="Davidsen T.M."/>
            <person name="Wayne K.J."/>
            <person name="Tettelin H."/>
            <person name="Glass J.I."/>
            <person name="Rusch D."/>
            <person name="Podicherti R."/>
            <person name="Tsui H.-C.T."/>
            <person name="Winkler M.E."/>
        </authorList>
    </citation>
    <scope>NUCLEOTIDE SEQUENCE</scope>
</reference>
<dbReference type="PROSITE" id="PS00061">
    <property type="entry name" value="ADH_SHORT"/>
    <property type="match status" value="1"/>
</dbReference>
<dbReference type="GO" id="GO:0016491">
    <property type="term" value="F:oxidoreductase activity"/>
    <property type="evidence" value="ECO:0007669"/>
    <property type="project" value="UniProtKB-KW"/>
</dbReference>
<dbReference type="Pfam" id="PF00106">
    <property type="entry name" value="adh_short"/>
    <property type="match status" value="1"/>
</dbReference>
<dbReference type="EMBL" id="UINC01085804">
    <property type="protein sequence ID" value="SVC33686.1"/>
    <property type="molecule type" value="Genomic_DNA"/>
</dbReference>
<sequence>MVTGSSSGIGRAITEHLLKSGATVIGIARNHNKYQPNSDNYKTFEVDVSDLKTLPSSLKDIIAEFPKLDGLVSNAGYGQFGGLENNSADQIYSYICANLISHMVITRMVLPHFKAQKRGDIVYIGSEAALDGGKKGSLYCAAKFGLRGFSQSLREECASTNVRVSIINPGMVRTQFFQNLDFCPGDEPVNAIEPDDVALAAISVF</sequence>
<proteinExistence type="inferred from homology"/>
<evidence type="ECO:0000256" key="1">
    <source>
        <dbReference type="ARBA" id="ARBA00006484"/>
    </source>
</evidence>
<evidence type="ECO:0000256" key="2">
    <source>
        <dbReference type="ARBA" id="ARBA00023002"/>
    </source>
</evidence>
<dbReference type="InterPro" id="IPR020904">
    <property type="entry name" value="Sc_DH/Rdtase_CS"/>
</dbReference>
<comment type="similarity">
    <text evidence="1">Belongs to the short-chain dehydrogenases/reductases (SDR) family.</text>
</comment>
<dbReference type="AlphaFoldDB" id="A0A382LAE8"/>
<dbReference type="PRINTS" id="PR00080">
    <property type="entry name" value="SDRFAMILY"/>
</dbReference>
<dbReference type="PRINTS" id="PR00081">
    <property type="entry name" value="GDHRDH"/>
</dbReference>
<dbReference type="PANTHER" id="PTHR43976">
    <property type="entry name" value="SHORT CHAIN DEHYDROGENASE"/>
    <property type="match status" value="1"/>
</dbReference>
<dbReference type="CDD" id="cd05233">
    <property type="entry name" value="SDR_c"/>
    <property type="match status" value="1"/>
</dbReference>
<dbReference type="InterPro" id="IPR051911">
    <property type="entry name" value="SDR_oxidoreductase"/>
</dbReference>
<accession>A0A382LAE8</accession>
<organism evidence="3">
    <name type="scientific">marine metagenome</name>
    <dbReference type="NCBI Taxonomy" id="408172"/>
    <lineage>
        <taxon>unclassified sequences</taxon>
        <taxon>metagenomes</taxon>
        <taxon>ecological metagenomes</taxon>
    </lineage>
</organism>
<dbReference type="PANTHER" id="PTHR43976:SF16">
    <property type="entry name" value="SHORT-CHAIN DEHYDROGENASE_REDUCTASE FAMILY PROTEIN"/>
    <property type="match status" value="1"/>
</dbReference>
<dbReference type="Gene3D" id="3.40.50.720">
    <property type="entry name" value="NAD(P)-binding Rossmann-like Domain"/>
    <property type="match status" value="1"/>
</dbReference>
<dbReference type="SUPFAM" id="SSF51735">
    <property type="entry name" value="NAD(P)-binding Rossmann-fold domains"/>
    <property type="match status" value="1"/>
</dbReference>
<name>A0A382LAE8_9ZZZZ</name>
<dbReference type="InterPro" id="IPR002347">
    <property type="entry name" value="SDR_fam"/>
</dbReference>